<accession>A0A0G1WM31</accession>
<reference evidence="3 4" key="1">
    <citation type="journal article" date="2015" name="Nature">
        <title>rRNA introns, odd ribosomes, and small enigmatic genomes across a large radiation of phyla.</title>
        <authorList>
            <person name="Brown C.T."/>
            <person name="Hug L.A."/>
            <person name="Thomas B.C."/>
            <person name="Sharon I."/>
            <person name="Castelle C.J."/>
            <person name="Singh A."/>
            <person name="Wilkins M.J."/>
            <person name="Williams K.H."/>
            <person name="Banfield J.F."/>
        </authorList>
    </citation>
    <scope>NUCLEOTIDE SEQUENCE [LARGE SCALE GENOMIC DNA]</scope>
</reference>
<evidence type="ECO:0000313" key="4">
    <source>
        <dbReference type="Proteomes" id="UP000034956"/>
    </source>
</evidence>
<organism evidence="3 4">
    <name type="scientific">Candidatus Jorgensenbacteria bacterium GW2011_GWA1_48_11</name>
    <dbReference type="NCBI Taxonomy" id="1618660"/>
    <lineage>
        <taxon>Bacteria</taxon>
        <taxon>Candidatus Joergenseniibacteriota</taxon>
    </lineage>
</organism>
<evidence type="ECO:0000256" key="2">
    <source>
        <dbReference type="SAM" id="Phobius"/>
    </source>
</evidence>
<feature type="transmembrane region" description="Helical" evidence="2">
    <location>
        <begin position="21"/>
        <end position="47"/>
    </location>
</feature>
<dbReference type="Pfam" id="PF13385">
    <property type="entry name" value="Laminin_G_3"/>
    <property type="match status" value="1"/>
</dbReference>
<sequence>MPKQKKNNCQLSVVNCRSGQSLVEIMIGLGLGAVLIGAASLGITFMLRSSASSQNYQKGGQLAGGLFDKVSSWSSGNWQNIYGLIKGTSTQYFLNASGTALFSVQGQEGMLDNDVTSGLVGEWKFDEATSTTAYDSTGDNKTGTLTNGPVRTTSGCQIGYCLLFDGTSTYVNAPATSSYSNDVTASVWFKGGGQTASDWNYWMNSTINWLEFGTFSNGAIFKDNNASGTPSVSAGTTFVDNNWHHAVGIIRSNVMEIWIDGQLLGSRSDYPTGQSHSNVGIRIGGNGVARGWAGYIDDARIYNSALSAAEVGNLYRSTAFIRYFTVENVCRTNNSSSSISGVAPCGGGSINDPSTQKISVYTSWLPNNTGSPQLKLSNYITRWQNQVFNQSDWTGGAGQDGPFTSPGRGYSTGTNIDGQSNPGSIQILDLTP</sequence>
<evidence type="ECO:0000256" key="1">
    <source>
        <dbReference type="SAM" id="MobiDB-lite"/>
    </source>
</evidence>
<evidence type="ECO:0000313" key="3">
    <source>
        <dbReference type="EMBL" id="KKU91398.1"/>
    </source>
</evidence>
<gene>
    <name evidence="3" type="ORF">UY23_C0001G0003</name>
</gene>
<feature type="compositionally biased region" description="Polar residues" evidence="1">
    <location>
        <begin position="411"/>
        <end position="423"/>
    </location>
</feature>
<proteinExistence type="predicted"/>
<dbReference type="Proteomes" id="UP000034956">
    <property type="component" value="Unassembled WGS sequence"/>
</dbReference>
<name>A0A0G1WM31_9BACT</name>
<comment type="caution">
    <text evidence="3">The sequence shown here is derived from an EMBL/GenBank/DDBJ whole genome shotgun (WGS) entry which is preliminary data.</text>
</comment>
<dbReference type="SUPFAM" id="SSF49899">
    <property type="entry name" value="Concanavalin A-like lectins/glucanases"/>
    <property type="match status" value="1"/>
</dbReference>
<protein>
    <submittedName>
        <fullName evidence="3">Fibronectin type III domain protein</fullName>
    </submittedName>
</protein>
<dbReference type="EMBL" id="LCPF01000001">
    <property type="protein sequence ID" value="KKU91398.1"/>
    <property type="molecule type" value="Genomic_DNA"/>
</dbReference>
<dbReference type="InterPro" id="IPR013320">
    <property type="entry name" value="ConA-like_dom_sf"/>
</dbReference>
<keyword evidence="2" id="KW-0812">Transmembrane</keyword>
<dbReference type="Gene3D" id="2.60.120.200">
    <property type="match status" value="1"/>
</dbReference>
<feature type="region of interest" description="Disordered" evidence="1">
    <location>
        <begin position="394"/>
        <end position="423"/>
    </location>
</feature>
<keyword evidence="2" id="KW-1133">Transmembrane helix</keyword>
<keyword evidence="2" id="KW-0472">Membrane</keyword>
<dbReference type="AlphaFoldDB" id="A0A0G1WM31"/>